<keyword evidence="6 7" id="KW-0472">Membrane</keyword>
<comment type="similarity">
    <text evidence="7">Belongs to the binding-protein-dependent transport system permease family.</text>
</comment>
<dbReference type="OrthoDB" id="308958at2"/>
<evidence type="ECO:0000313" key="9">
    <source>
        <dbReference type="EMBL" id="TCP98985.1"/>
    </source>
</evidence>
<dbReference type="PROSITE" id="PS50928">
    <property type="entry name" value="ABC_TM1"/>
    <property type="match status" value="1"/>
</dbReference>
<dbReference type="GO" id="GO:0005886">
    <property type="term" value="C:plasma membrane"/>
    <property type="evidence" value="ECO:0007669"/>
    <property type="project" value="UniProtKB-SubCell"/>
</dbReference>
<dbReference type="InterPro" id="IPR035906">
    <property type="entry name" value="MetI-like_sf"/>
</dbReference>
<dbReference type="EMBL" id="SLYC01000039">
    <property type="protein sequence ID" value="TCP98985.1"/>
    <property type="molecule type" value="Genomic_DNA"/>
</dbReference>
<dbReference type="CDD" id="cd06261">
    <property type="entry name" value="TM_PBP2"/>
    <property type="match status" value="1"/>
</dbReference>
<gene>
    <name evidence="9" type="ORF">EDD79_103918</name>
</gene>
<keyword evidence="4 7" id="KW-0812">Transmembrane</keyword>
<dbReference type="AlphaFoldDB" id="A0A4R2T9N8"/>
<keyword evidence="10" id="KW-1185">Reference proteome</keyword>
<evidence type="ECO:0000259" key="8">
    <source>
        <dbReference type="PROSITE" id="PS50928"/>
    </source>
</evidence>
<evidence type="ECO:0000256" key="5">
    <source>
        <dbReference type="ARBA" id="ARBA00022989"/>
    </source>
</evidence>
<dbReference type="Pfam" id="PF00528">
    <property type="entry name" value="BPD_transp_1"/>
    <property type="match status" value="1"/>
</dbReference>
<comment type="subcellular location">
    <subcellularLocation>
        <location evidence="1 7">Cell membrane</location>
        <topology evidence="1 7">Multi-pass membrane protein</topology>
    </subcellularLocation>
</comment>
<evidence type="ECO:0000256" key="3">
    <source>
        <dbReference type="ARBA" id="ARBA00022475"/>
    </source>
</evidence>
<dbReference type="InterPro" id="IPR000515">
    <property type="entry name" value="MetI-like"/>
</dbReference>
<evidence type="ECO:0000256" key="4">
    <source>
        <dbReference type="ARBA" id="ARBA00022692"/>
    </source>
</evidence>
<feature type="transmembrane region" description="Helical" evidence="7">
    <location>
        <begin position="223"/>
        <end position="241"/>
    </location>
</feature>
<dbReference type="PANTHER" id="PTHR30151">
    <property type="entry name" value="ALKANE SULFONATE ABC TRANSPORTER-RELATED, MEMBRANE SUBUNIT"/>
    <property type="match status" value="1"/>
</dbReference>
<feature type="domain" description="ABC transmembrane type-1" evidence="8">
    <location>
        <begin position="61"/>
        <end position="241"/>
    </location>
</feature>
<comment type="caution">
    <text evidence="9">The sequence shown here is derived from an EMBL/GenBank/DDBJ whole genome shotgun (WGS) entry which is preliminary data.</text>
</comment>
<keyword evidence="3" id="KW-1003">Cell membrane</keyword>
<evidence type="ECO:0000256" key="2">
    <source>
        <dbReference type="ARBA" id="ARBA00022448"/>
    </source>
</evidence>
<feature type="transmembrane region" description="Helical" evidence="7">
    <location>
        <begin position="170"/>
        <end position="191"/>
    </location>
</feature>
<evidence type="ECO:0000256" key="1">
    <source>
        <dbReference type="ARBA" id="ARBA00004651"/>
    </source>
</evidence>
<dbReference type="SUPFAM" id="SSF161098">
    <property type="entry name" value="MetI-like"/>
    <property type="match status" value="1"/>
</dbReference>
<proteinExistence type="inferred from homology"/>
<protein>
    <submittedName>
        <fullName evidence="9">NitT/TauT family transport system permease protein</fullName>
    </submittedName>
</protein>
<dbReference type="RefSeq" id="WP_132849317.1">
    <property type="nucleotide sequence ID" value="NZ_CP058648.1"/>
</dbReference>
<dbReference type="GO" id="GO:0055085">
    <property type="term" value="P:transmembrane transport"/>
    <property type="evidence" value="ECO:0007669"/>
    <property type="project" value="InterPro"/>
</dbReference>
<feature type="transmembrane region" description="Helical" evidence="7">
    <location>
        <begin position="99"/>
        <end position="119"/>
    </location>
</feature>
<feature type="transmembrane region" description="Helical" evidence="7">
    <location>
        <begin position="125"/>
        <end position="149"/>
    </location>
</feature>
<dbReference type="PANTHER" id="PTHR30151:SF0">
    <property type="entry name" value="ABC TRANSPORTER PERMEASE PROTEIN MJ0413-RELATED"/>
    <property type="match status" value="1"/>
</dbReference>
<organism evidence="9 10">
    <name type="scientific">Serpentinicella alkaliphila</name>
    <dbReference type="NCBI Taxonomy" id="1734049"/>
    <lineage>
        <taxon>Bacteria</taxon>
        <taxon>Bacillati</taxon>
        <taxon>Bacillota</taxon>
        <taxon>Clostridia</taxon>
        <taxon>Peptostreptococcales</taxon>
        <taxon>Natronincolaceae</taxon>
        <taxon>Serpentinicella</taxon>
    </lineage>
</organism>
<evidence type="ECO:0000256" key="6">
    <source>
        <dbReference type="ARBA" id="ARBA00023136"/>
    </source>
</evidence>
<dbReference type="Gene3D" id="1.10.3720.10">
    <property type="entry name" value="MetI-like"/>
    <property type="match status" value="1"/>
</dbReference>
<keyword evidence="2 7" id="KW-0813">Transport</keyword>
<keyword evidence="5 7" id="KW-1133">Transmembrane helix</keyword>
<dbReference type="Proteomes" id="UP000295504">
    <property type="component" value="Unassembled WGS sequence"/>
</dbReference>
<accession>A0A4R2T9N8</accession>
<evidence type="ECO:0000313" key="10">
    <source>
        <dbReference type="Proteomes" id="UP000295504"/>
    </source>
</evidence>
<feature type="transmembrane region" description="Helical" evidence="7">
    <location>
        <begin position="65"/>
        <end position="87"/>
    </location>
</feature>
<reference evidence="9 10" key="1">
    <citation type="submission" date="2019-03" db="EMBL/GenBank/DDBJ databases">
        <title>Genomic Encyclopedia of Type Strains, Phase IV (KMG-IV): sequencing the most valuable type-strain genomes for metagenomic binning, comparative biology and taxonomic classification.</title>
        <authorList>
            <person name="Goeker M."/>
        </authorList>
    </citation>
    <scope>NUCLEOTIDE SEQUENCE [LARGE SCALE GENOMIC DNA]</scope>
    <source>
        <strain evidence="9 10">DSM 100013</strain>
    </source>
</reference>
<evidence type="ECO:0000256" key="7">
    <source>
        <dbReference type="RuleBase" id="RU363032"/>
    </source>
</evidence>
<feature type="transmembrane region" description="Helical" evidence="7">
    <location>
        <begin position="12"/>
        <end position="32"/>
    </location>
</feature>
<sequence>MKGITTKNKKSIKNICIFIFWVLIWQITHVIIGRDIYVPSPFNVFLSLRQLVLQPYFWRSITFSIYRVLSGLAWSILLGITIGIISAMNEHVHDIINPLIIVIKSTPVISFIILAVIWLSSSNVPIFICFLLCFPIIWTNVVTGIRNVDIKLLEMAKMYGIKRLTVIRKIYLPSIIPYVSAACLTAVGLGWKASVAAEVLSLPRNGIGSYVHSAKVYLDTNELFAWTSVVIILSVVFEIMLNKLIKKSTSNGFCTVNNSYKRDDYSEATSKESA</sequence>
<name>A0A4R2T9N8_9FIRM</name>